<evidence type="ECO:0000313" key="1">
    <source>
        <dbReference type="EMBL" id="MCS0500389.1"/>
    </source>
</evidence>
<keyword evidence="2" id="KW-1185">Reference proteome</keyword>
<sequence length="111" mass="12349">MSELERLARDWWVLHGVGGLLSRSHSDEEYEPFADVDDHVDAYGASPEELARMLVALVEAAPNRDELPYLGTWILEDAEMEYSTDVRAAVALTGLDQPTIDSILSGYIPRS</sequence>
<accession>A0ABT1ZI46</accession>
<organism evidence="1 2">
    <name type="scientific">Protaetiibacter mangrovi</name>
    <dbReference type="NCBI Taxonomy" id="2970926"/>
    <lineage>
        <taxon>Bacteria</taxon>
        <taxon>Bacillati</taxon>
        <taxon>Actinomycetota</taxon>
        <taxon>Actinomycetes</taxon>
        <taxon>Micrococcales</taxon>
        <taxon>Microbacteriaceae</taxon>
        <taxon>Protaetiibacter</taxon>
    </lineage>
</organism>
<reference evidence="1 2" key="1">
    <citation type="submission" date="2022-08" db="EMBL/GenBank/DDBJ databases">
        <authorList>
            <person name="Li F."/>
        </authorList>
    </citation>
    <scope>NUCLEOTIDE SEQUENCE [LARGE SCALE GENOMIC DNA]</scope>
    <source>
        <strain evidence="1 2">10F1B-8-1</strain>
    </source>
</reference>
<protein>
    <recommendedName>
        <fullName evidence="3">DUF4259 domain-containing protein</fullName>
    </recommendedName>
</protein>
<dbReference type="EMBL" id="JANTHX010000008">
    <property type="protein sequence ID" value="MCS0500389.1"/>
    <property type="molecule type" value="Genomic_DNA"/>
</dbReference>
<comment type="caution">
    <text evidence="1">The sequence shown here is derived from an EMBL/GenBank/DDBJ whole genome shotgun (WGS) entry which is preliminary data.</text>
</comment>
<dbReference type="Proteomes" id="UP001205337">
    <property type="component" value="Unassembled WGS sequence"/>
</dbReference>
<gene>
    <name evidence="1" type="ORF">NUH29_12610</name>
</gene>
<evidence type="ECO:0000313" key="2">
    <source>
        <dbReference type="Proteomes" id="UP001205337"/>
    </source>
</evidence>
<name>A0ABT1ZI46_9MICO</name>
<dbReference type="RefSeq" id="WP_258799548.1">
    <property type="nucleotide sequence ID" value="NZ_JANTHX010000008.1"/>
</dbReference>
<evidence type="ECO:0008006" key="3">
    <source>
        <dbReference type="Google" id="ProtNLM"/>
    </source>
</evidence>
<proteinExistence type="predicted"/>